<evidence type="ECO:0000256" key="2">
    <source>
        <dbReference type="ARBA" id="ARBA00022475"/>
    </source>
</evidence>
<dbReference type="GO" id="GO:0005886">
    <property type="term" value="C:plasma membrane"/>
    <property type="evidence" value="ECO:0007669"/>
    <property type="project" value="UniProtKB-SubCell"/>
</dbReference>
<keyword evidence="4 6" id="KW-1133">Transmembrane helix</keyword>
<feature type="transmembrane region" description="Helical" evidence="6">
    <location>
        <begin position="173"/>
        <end position="192"/>
    </location>
</feature>
<dbReference type="PANTHER" id="PTHR40277:SF1">
    <property type="entry name" value="BLL5419 PROTEIN"/>
    <property type="match status" value="1"/>
</dbReference>
<dbReference type="Pfam" id="PF03706">
    <property type="entry name" value="LPG_synthase_TM"/>
    <property type="match status" value="1"/>
</dbReference>
<feature type="transmembrane region" description="Helical" evidence="6">
    <location>
        <begin position="258"/>
        <end position="279"/>
    </location>
</feature>
<accession>A0A1A6DZ96</accession>
<name>A0A1A6DZ96_9BURK</name>
<feature type="transmembrane region" description="Helical" evidence="6">
    <location>
        <begin position="299"/>
        <end position="322"/>
    </location>
</feature>
<protein>
    <recommendedName>
        <fullName evidence="9">Lysylphosphatidylglycerol synthase TM region</fullName>
    </recommendedName>
</protein>
<feature type="transmembrane region" description="Helical" evidence="6">
    <location>
        <begin position="16"/>
        <end position="35"/>
    </location>
</feature>
<comment type="subcellular location">
    <subcellularLocation>
        <location evidence="1">Cell membrane</location>
        <topology evidence="1">Multi-pass membrane protein</topology>
    </subcellularLocation>
</comment>
<evidence type="ECO:0000313" key="8">
    <source>
        <dbReference type="Proteomes" id="UP000091969"/>
    </source>
</evidence>
<evidence type="ECO:0000256" key="3">
    <source>
        <dbReference type="ARBA" id="ARBA00022692"/>
    </source>
</evidence>
<gene>
    <name evidence="7" type="ORF">A9O67_11200</name>
</gene>
<evidence type="ECO:0000313" key="7">
    <source>
        <dbReference type="EMBL" id="OBS31996.1"/>
    </source>
</evidence>
<dbReference type="EMBL" id="LZDH01000003">
    <property type="protein sequence ID" value="OBS31996.1"/>
    <property type="molecule type" value="Genomic_DNA"/>
</dbReference>
<keyword evidence="8" id="KW-1185">Reference proteome</keyword>
<reference evidence="7 8" key="1">
    <citation type="submission" date="2016-06" db="EMBL/GenBank/DDBJ databases">
        <title>Genome sequence of Tepidimonas fonticaldi PL17.</title>
        <authorList>
            <person name="Pinnaka A.K."/>
        </authorList>
    </citation>
    <scope>NUCLEOTIDE SEQUENCE [LARGE SCALE GENOMIC DNA]</scope>
    <source>
        <strain evidence="7 8">PL17</strain>
    </source>
</reference>
<keyword evidence="5 6" id="KW-0472">Membrane</keyword>
<proteinExistence type="predicted"/>
<dbReference type="PANTHER" id="PTHR40277">
    <property type="entry name" value="BLL5419 PROTEIN"/>
    <property type="match status" value="1"/>
</dbReference>
<dbReference type="OrthoDB" id="9150608at2"/>
<dbReference type="InterPro" id="IPR022791">
    <property type="entry name" value="L-PG_synthase/AglD"/>
</dbReference>
<keyword evidence="2" id="KW-1003">Cell membrane</keyword>
<evidence type="ECO:0000256" key="1">
    <source>
        <dbReference type="ARBA" id="ARBA00004651"/>
    </source>
</evidence>
<feature type="transmembrane region" description="Helical" evidence="6">
    <location>
        <begin position="88"/>
        <end position="111"/>
    </location>
</feature>
<evidence type="ECO:0000256" key="5">
    <source>
        <dbReference type="ARBA" id="ARBA00023136"/>
    </source>
</evidence>
<evidence type="ECO:0000256" key="4">
    <source>
        <dbReference type="ARBA" id="ARBA00022989"/>
    </source>
</evidence>
<comment type="caution">
    <text evidence="7">The sequence shown here is derived from an EMBL/GenBank/DDBJ whole genome shotgun (WGS) entry which is preliminary data.</text>
</comment>
<dbReference type="AlphaFoldDB" id="A0A1A6DZ96"/>
<feature type="transmembrane region" description="Helical" evidence="6">
    <location>
        <begin position="132"/>
        <end position="153"/>
    </location>
</feature>
<evidence type="ECO:0000256" key="6">
    <source>
        <dbReference type="SAM" id="Phobius"/>
    </source>
</evidence>
<evidence type="ECO:0008006" key="9">
    <source>
        <dbReference type="Google" id="ProtNLM"/>
    </source>
</evidence>
<sequence length="334" mass="34960">MTGVTPANPAPRGRRLWRVAVALALLGAILAWVQPDRVLSILARADPGWVLAGLLSSTLGNLASAWRWRDLAAWLGHPAPLSWIVPVYFRGVAANVVLPGAVVGGDMLRAWGLHRRGMPVLEASVSVVLDRVSGLWGLLILGALALGAGLWWAPATGWLPAVQRLGVGSAEGLALLAVGAAAGMAVLPYAALRVTPRWLAGWALLQRPALRWWHRLATHQPGQHCARQIAGSLVVQTASVTVLYCGARAIGAPLPWEALAVAAVPIFVLATVPVGFGGWGTREAAAIAALTPLGYDASSAVAVSVLYGLYPLAHSALALWPVPQVDRAPPQRGD</sequence>
<organism evidence="7 8">
    <name type="scientific">Tepidimonas fonticaldi</name>
    <dbReference type="NCBI Taxonomy" id="1101373"/>
    <lineage>
        <taxon>Bacteria</taxon>
        <taxon>Pseudomonadati</taxon>
        <taxon>Pseudomonadota</taxon>
        <taxon>Betaproteobacteria</taxon>
        <taxon>Burkholderiales</taxon>
        <taxon>Tepidimonas</taxon>
    </lineage>
</organism>
<dbReference type="STRING" id="1101373.A9O67_11200"/>
<keyword evidence="3 6" id="KW-0812">Transmembrane</keyword>
<dbReference type="RefSeq" id="WP_068606424.1">
    <property type="nucleotide sequence ID" value="NZ_LZDH01000003.1"/>
</dbReference>
<dbReference type="Proteomes" id="UP000091969">
    <property type="component" value="Unassembled WGS sequence"/>
</dbReference>